<dbReference type="RefSeq" id="WP_091433153.1">
    <property type="nucleotide sequence ID" value="NZ_FOJB01000002.1"/>
</dbReference>
<name>A0A1I0R781_9RHOB</name>
<dbReference type="OrthoDB" id="8364077at2"/>
<reference evidence="1 2" key="1">
    <citation type="submission" date="2016-10" db="EMBL/GenBank/DDBJ databases">
        <authorList>
            <person name="de Groot N.N."/>
        </authorList>
    </citation>
    <scope>NUCLEOTIDE SEQUENCE [LARGE SCALE GENOMIC DNA]</scope>
    <source>
        <strain evidence="1 2">DSM 29439</strain>
    </source>
</reference>
<dbReference type="InterPro" id="IPR012863">
    <property type="entry name" value="DUF1636"/>
</dbReference>
<keyword evidence="2" id="KW-1185">Reference proteome</keyword>
<accession>A0A1I0R781</accession>
<dbReference type="STRING" id="1173584.SAMN05444851_3232"/>
<evidence type="ECO:0000313" key="2">
    <source>
        <dbReference type="Proteomes" id="UP000199650"/>
    </source>
</evidence>
<dbReference type="EMBL" id="FOJB01000002">
    <property type="protein sequence ID" value="SEW36568.1"/>
    <property type="molecule type" value="Genomic_DNA"/>
</dbReference>
<sequence>MGIPRHRITICTSCRHRGATCSPGYDLIKRLRAAIDAAGDAISEEFEVSGVACMAGCLHPCTIAYHSTRKATYLFGDIEPDQDIDDLVAFARQYAGLGDGWCSSAERPGKLGKHTLARIPAMVLALEDSEVRQS</sequence>
<evidence type="ECO:0000313" key="1">
    <source>
        <dbReference type="EMBL" id="SEW36568.1"/>
    </source>
</evidence>
<dbReference type="Proteomes" id="UP000199650">
    <property type="component" value="Unassembled WGS sequence"/>
</dbReference>
<proteinExistence type="predicted"/>
<dbReference type="AlphaFoldDB" id="A0A1I0R781"/>
<organism evidence="1 2">
    <name type="scientific">Aliiroseovarius sediminilitoris</name>
    <dbReference type="NCBI Taxonomy" id="1173584"/>
    <lineage>
        <taxon>Bacteria</taxon>
        <taxon>Pseudomonadati</taxon>
        <taxon>Pseudomonadota</taxon>
        <taxon>Alphaproteobacteria</taxon>
        <taxon>Rhodobacterales</taxon>
        <taxon>Paracoccaceae</taxon>
        <taxon>Aliiroseovarius</taxon>
    </lineage>
</organism>
<dbReference type="Pfam" id="PF07845">
    <property type="entry name" value="DUF1636"/>
    <property type="match status" value="1"/>
</dbReference>
<gene>
    <name evidence="1" type="ORF">SAMN05444851_3232</name>
</gene>
<protein>
    <submittedName>
        <fullName evidence="1">Predicted metal-binding protein</fullName>
    </submittedName>
</protein>